<proteinExistence type="predicted"/>
<keyword evidence="2" id="KW-1185">Reference proteome</keyword>
<organism evidence="1 2">
    <name type="scientific">Methylopila jiangsuensis</name>
    <dbReference type="NCBI Taxonomy" id="586230"/>
    <lineage>
        <taxon>Bacteria</taxon>
        <taxon>Pseudomonadati</taxon>
        <taxon>Pseudomonadota</taxon>
        <taxon>Alphaproteobacteria</taxon>
        <taxon>Hyphomicrobiales</taxon>
        <taxon>Methylopilaceae</taxon>
        <taxon>Methylopila</taxon>
    </lineage>
</organism>
<sequence>MAGVLKRLVMAVYHGVAEPALALTRRRRRLAAFGMAPDAIPTIPVDLQLGVGPAGFARAIAARYVAPRGLSPLRRALRVTPMAIDLMRCPNAAAFEAAVKARSSRSLPKVRKAQRLGYAVHRFPLSRHVYDVHAVKTSARVRAAGPVLDYWLLKPEQVGKPATRRIGLKPPSHPTHWTLWWGVFLHEPGHMQGRVRVGERLVAYLKLTRVGEFVHYTDLMGHADHLEDGVMILMHMEIMRWLLDSGDPLADGVGAVVYGAAEHGGEGLLTWKKRAGFTPARLLSASGDMLSSSDVAR</sequence>
<name>A0A9W6JFT3_9HYPH</name>
<reference evidence="1" key="2">
    <citation type="submission" date="2023-01" db="EMBL/GenBank/DDBJ databases">
        <authorList>
            <person name="Sun Q."/>
            <person name="Evtushenko L."/>
        </authorList>
    </citation>
    <scope>NUCLEOTIDE SEQUENCE</scope>
    <source>
        <strain evidence="1">VKM B-2555</strain>
    </source>
</reference>
<gene>
    <name evidence="1" type="ORF">GCM10008171_16960</name>
</gene>
<evidence type="ECO:0000313" key="2">
    <source>
        <dbReference type="Proteomes" id="UP001143364"/>
    </source>
</evidence>
<dbReference type="AlphaFoldDB" id="A0A9W6JFT3"/>
<comment type="caution">
    <text evidence="1">The sequence shown here is derived from an EMBL/GenBank/DDBJ whole genome shotgun (WGS) entry which is preliminary data.</text>
</comment>
<dbReference type="EMBL" id="BSFK01000007">
    <property type="protein sequence ID" value="GLK76442.1"/>
    <property type="molecule type" value="Genomic_DNA"/>
</dbReference>
<evidence type="ECO:0000313" key="1">
    <source>
        <dbReference type="EMBL" id="GLK76442.1"/>
    </source>
</evidence>
<reference evidence="1" key="1">
    <citation type="journal article" date="2014" name="Int. J. Syst. Evol. Microbiol.">
        <title>Complete genome sequence of Corynebacterium casei LMG S-19264T (=DSM 44701T), isolated from a smear-ripened cheese.</title>
        <authorList>
            <consortium name="US DOE Joint Genome Institute (JGI-PGF)"/>
            <person name="Walter F."/>
            <person name="Albersmeier A."/>
            <person name="Kalinowski J."/>
            <person name="Ruckert C."/>
        </authorList>
    </citation>
    <scope>NUCLEOTIDE SEQUENCE</scope>
    <source>
        <strain evidence="1">VKM B-2555</strain>
    </source>
</reference>
<dbReference type="RefSeq" id="WP_271204315.1">
    <property type="nucleotide sequence ID" value="NZ_BSFK01000007.1"/>
</dbReference>
<dbReference type="SUPFAM" id="SSF55729">
    <property type="entry name" value="Acyl-CoA N-acyltransferases (Nat)"/>
    <property type="match status" value="1"/>
</dbReference>
<dbReference type="Proteomes" id="UP001143364">
    <property type="component" value="Unassembled WGS sequence"/>
</dbReference>
<dbReference type="InterPro" id="IPR016181">
    <property type="entry name" value="Acyl_CoA_acyltransferase"/>
</dbReference>
<protein>
    <submittedName>
        <fullName evidence="1">Uncharacterized protein</fullName>
    </submittedName>
</protein>
<accession>A0A9W6JFT3</accession>